<organism evidence="1 2">
    <name type="scientific">Gymnopus androsaceus JB14</name>
    <dbReference type="NCBI Taxonomy" id="1447944"/>
    <lineage>
        <taxon>Eukaryota</taxon>
        <taxon>Fungi</taxon>
        <taxon>Dikarya</taxon>
        <taxon>Basidiomycota</taxon>
        <taxon>Agaricomycotina</taxon>
        <taxon>Agaricomycetes</taxon>
        <taxon>Agaricomycetidae</taxon>
        <taxon>Agaricales</taxon>
        <taxon>Marasmiineae</taxon>
        <taxon>Omphalotaceae</taxon>
        <taxon>Gymnopus</taxon>
    </lineage>
</organism>
<dbReference type="AlphaFoldDB" id="A0A6A4IEB3"/>
<evidence type="ECO:0000313" key="2">
    <source>
        <dbReference type="Proteomes" id="UP000799118"/>
    </source>
</evidence>
<dbReference type="EMBL" id="ML769389">
    <property type="protein sequence ID" value="KAE9408929.1"/>
    <property type="molecule type" value="Genomic_DNA"/>
</dbReference>
<dbReference type="Gene3D" id="3.80.10.10">
    <property type="entry name" value="Ribonuclease Inhibitor"/>
    <property type="match status" value="1"/>
</dbReference>
<name>A0A6A4IEB3_9AGAR</name>
<dbReference type="SUPFAM" id="SSF52047">
    <property type="entry name" value="RNI-like"/>
    <property type="match status" value="1"/>
</dbReference>
<accession>A0A6A4IEB3</accession>
<keyword evidence="2" id="KW-1185">Reference proteome</keyword>
<evidence type="ECO:0008006" key="3">
    <source>
        <dbReference type="Google" id="ProtNLM"/>
    </source>
</evidence>
<sequence length="424" mass="47138">MTLSATPMVEPLPNELIECILDNLHSDISTLLKCALVGRAWVNPSQRGIFRKIVLEIPGIQNWQKVDAYLKFIERLTVSLDENPLLASFVKSLCVSRQRARGEASASLDIVATAVVQKLHDVKRLSLSFRQSTDLHLGLRDALAVMLRNPSLNQLDIIDCHFPAFTDVATLLSSASYLKVLNAGVTSRNWDLPDSSPEGSTSSPPHSISLNTLQLRFTVNTGSDIDPFVSWFRQDSCPFDARNLESLEIDCIRGAFPAIQHLLGTRLRELTLHFSPRPHRRLDPTFDIGGLLGYTPNLRSLHFKSLSNIEHPTIVSSICALNGSIFPLQYLTIDLTIHSDYIGPWAQWAAMDKLFEEQKFPLLERVIFNLSESGGSGIGANAVELLIPQLPFLHGSGKLMVREHEEMSLAVSRITPRRTGPTFS</sequence>
<evidence type="ECO:0000313" key="1">
    <source>
        <dbReference type="EMBL" id="KAE9408929.1"/>
    </source>
</evidence>
<gene>
    <name evidence="1" type="ORF">BT96DRAFT_985255</name>
</gene>
<dbReference type="InterPro" id="IPR032675">
    <property type="entry name" value="LRR_dom_sf"/>
</dbReference>
<protein>
    <recommendedName>
        <fullName evidence="3">F-box domain-containing protein</fullName>
    </recommendedName>
</protein>
<dbReference type="Proteomes" id="UP000799118">
    <property type="component" value="Unassembled WGS sequence"/>
</dbReference>
<proteinExistence type="predicted"/>
<dbReference type="OrthoDB" id="2977329at2759"/>
<reference evidence="1" key="1">
    <citation type="journal article" date="2019" name="Environ. Microbiol.">
        <title>Fungal ecological strategies reflected in gene transcription - a case study of two litter decomposers.</title>
        <authorList>
            <person name="Barbi F."/>
            <person name="Kohler A."/>
            <person name="Barry K."/>
            <person name="Baskaran P."/>
            <person name="Daum C."/>
            <person name="Fauchery L."/>
            <person name="Ihrmark K."/>
            <person name="Kuo A."/>
            <person name="LaButti K."/>
            <person name="Lipzen A."/>
            <person name="Morin E."/>
            <person name="Grigoriev I.V."/>
            <person name="Henrissat B."/>
            <person name="Lindahl B."/>
            <person name="Martin F."/>
        </authorList>
    </citation>
    <scope>NUCLEOTIDE SEQUENCE</scope>
    <source>
        <strain evidence="1">JB14</strain>
    </source>
</reference>